<keyword evidence="3" id="KW-1185">Reference proteome</keyword>
<evidence type="ECO:0000313" key="3">
    <source>
        <dbReference type="Proteomes" id="UP000807025"/>
    </source>
</evidence>
<dbReference type="EMBL" id="MU154617">
    <property type="protein sequence ID" value="KAF9491534.1"/>
    <property type="molecule type" value="Genomic_DNA"/>
</dbReference>
<sequence length="439" mass="49376">MHSIINYDVFPFAESLRVTFTASINVAAQYLGRDRPGHTIVRFPLPPKSLVDLSTHSASISVMPYDPETGIATSYDVSIEAIQVEFDCSWRPGATVSLHGHNWWCNKQERLFVTKNCPKAFRWKPHRPKLLLLEGDIVVKYTKDKCERNDVVMPPYDVVREMAERAEYNQDGEACINTEHMFSFGAATCWFRVGMCQYYPGLYVRTNVVLEFGNSENCLRFIQHGMRMLSFHKVAPKLDDGLAILGDVWKTLTPLVSNFRDAQRVALQRCLPRSQFKYPEPETQLIHHQTCKARQHHTRPCYLVLHLAIEADTTDDSLRVTVATWSAINDPLAFLPPSNSFSSLNHIHLKFPLPTPQDGDRNSSLSGDQDQKELSISISGRETPFSSGTNSPRDNVVISSSHRTIIINHIHAIMGDAFLGTINGGNIGGRNNVNSIIGI</sequence>
<gene>
    <name evidence="2" type="ORF">BDN71DRAFT_1452801</name>
</gene>
<dbReference type="Proteomes" id="UP000807025">
    <property type="component" value="Unassembled WGS sequence"/>
</dbReference>
<comment type="caution">
    <text evidence="2">The sequence shown here is derived from an EMBL/GenBank/DDBJ whole genome shotgun (WGS) entry which is preliminary data.</text>
</comment>
<name>A0A9P5ZSF9_PLEER</name>
<accession>A0A9P5ZSF9</accession>
<evidence type="ECO:0000256" key="1">
    <source>
        <dbReference type="SAM" id="MobiDB-lite"/>
    </source>
</evidence>
<reference evidence="2" key="1">
    <citation type="submission" date="2020-11" db="EMBL/GenBank/DDBJ databases">
        <authorList>
            <consortium name="DOE Joint Genome Institute"/>
            <person name="Ahrendt S."/>
            <person name="Riley R."/>
            <person name="Andreopoulos W."/>
            <person name="Labutti K."/>
            <person name="Pangilinan J."/>
            <person name="Ruiz-Duenas F.J."/>
            <person name="Barrasa J.M."/>
            <person name="Sanchez-Garcia M."/>
            <person name="Camarero S."/>
            <person name="Miyauchi S."/>
            <person name="Serrano A."/>
            <person name="Linde D."/>
            <person name="Babiker R."/>
            <person name="Drula E."/>
            <person name="Ayuso-Fernandez I."/>
            <person name="Pacheco R."/>
            <person name="Padilla G."/>
            <person name="Ferreira P."/>
            <person name="Barriuso J."/>
            <person name="Kellner H."/>
            <person name="Castanera R."/>
            <person name="Alfaro M."/>
            <person name="Ramirez L."/>
            <person name="Pisabarro A.G."/>
            <person name="Kuo A."/>
            <person name="Tritt A."/>
            <person name="Lipzen A."/>
            <person name="He G."/>
            <person name="Yan M."/>
            <person name="Ng V."/>
            <person name="Cullen D."/>
            <person name="Martin F."/>
            <person name="Rosso M.-N."/>
            <person name="Henrissat B."/>
            <person name="Hibbett D."/>
            <person name="Martinez A.T."/>
            <person name="Grigoriev I.V."/>
        </authorList>
    </citation>
    <scope>NUCLEOTIDE SEQUENCE</scope>
    <source>
        <strain evidence="2">ATCC 90797</strain>
    </source>
</reference>
<organism evidence="2 3">
    <name type="scientific">Pleurotus eryngii</name>
    <name type="common">Boletus of the steppes</name>
    <dbReference type="NCBI Taxonomy" id="5323"/>
    <lineage>
        <taxon>Eukaryota</taxon>
        <taxon>Fungi</taxon>
        <taxon>Dikarya</taxon>
        <taxon>Basidiomycota</taxon>
        <taxon>Agaricomycotina</taxon>
        <taxon>Agaricomycetes</taxon>
        <taxon>Agaricomycetidae</taxon>
        <taxon>Agaricales</taxon>
        <taxon>Pleurotineae</taxon>
        <taxon>Pleurotaceae</taxon>
        <taxon>Pleurotus</taxon>
    </lineage>
</organism>
<protein>
    <submittedName>
        <fullName evidence="2">Uncharacterized protein</fullName>
    </submittedName>
</protein>
<dbReference type="OrthoDB" id="10466934at2759"/>
<dbReference type="AlphaFoldDB" id="A0A9P5ZSF9"/>
<proteinExistence type="predicted"/>
<feature type="region of interest" description="Disordered" evidence="1">
    <location>
        <begin position="352"/>
        <end position="394"/>
    </location>
</feature>
<feature type="compositionally biased region" description="Polar residues" evidence="1">
    <location>
        <begin position="362"/>
        <end position="394"/>
    </location>
</feature>
<evidence type="ECO:0000313" key="2">
    <source>
        <dbReference type="EMBL" id="KAF9491534.1"/>
    </source>
</evidence>